<reference evidence="2" key="1">
    <citation type="submission" date="2018-02" db="EMBL/GenBank/DDBJ databases">
        <title>Rhizophora mucronata_Transcriptome.</title>
        <authorList>
            <person name="Meera S.P."/>
            <person name="Sreeshan A."/>
            <person name="Augustine A."/>
        </authorList>
    </citation>
    <scope>NUCLEOTIDE SEQUENCE</scope>
    <source>
        <tissue evidence="2">Leaf</tissue>
    </source>
</reference>
<protein>
    <submittedName>
        <fullName evidence="2">Uncharacterized protein</fullName>
    </submittedName>
</protein>
<accession>A0A2P2PJ27</accession>
<proteinExistence type="predicted"/>
<evidence type="ECO:0000313" key="2">
    <source>
        <dbReference type="EMBL" id="MBX54768.1"/>
    </source>
</evidence>
<keyword evidence="1" id="KW-0812">Transmembrane</keyword>
<keyword evidence="1" id="KW-1133">Transmembrane helix</keyword>
<feature type="transmembrane region" description="Helical" evidence="1">
    <location>
        <begin position="24"/>
        <end position="42"/>
    </location>
</feature>
<dbReference type="AlphaFoldDB" id="A0A2P2PJ27"/>
<organism evidence="2">
    <name type="scientific">Rhizophora mucronata</name>
    <name type="common">Asiatic mangrove</name>
    <dbReference type="NCBI Taxonomy" id="61149"/>
    <lineage>
        <taxon>Eukaryota</taxon>
        <taxon>Viridiplantae</taxon>
        <taxon>Streptophyta</taxon>
        <taxon>Embryophyta</taxon>
        <taxon>Tracheophyta</taxon>
        <taxon>Spermatophyta</taxon>
        <taxon>Magnoliopsida</taxon>
        <taxon>eudicotyledons</taxon>
        <taxon>Gunneridae</taxon>
        <taxon>Pentapetalae</taxon>
        <taxon>rosids</taxon>
        <taxon>fabids</taxon>
        <taxon>Malpighiales</taxon>
        <taxon>Rhizophoraceae</taxon>
        <taxon>Rhizophora</taxon>
    </lineage>
</organism>
<evidence type="ECO:0000256" key="1">
    <source>
        <dbReference type="SAM" id="Phobius"/>
    </source>
</evidence>
<name>A0A2P2PJ27_RHIMU</name>
<sequence length="43" mass="5050">MKLKLDDLESKNTQKLNEKQNNQSPFVCYSLFFIFFGANLTFS</sequence>
<keyword evidence="1" id="KW-0472">Membrane</keyword>
<dbReference type="EMBL" id="GGEC01074284">
    <property type="protein sequence ID" value="MBX54768.1"/>
    <property type="molecule type" value="Transcribed_RNA"/>
</dbReference>